<comment type="caution">
    <text evidence="2">The sequence shown here is derived from an EMBL/GenBank/DDBJ whole genome shotgun (WGS) entry which is preliminary data.</text>
</comment>
<reference evidence="2 3" key="1">
    <citation type="submission" date="2019-06" db="EMBL/GenBank/DDBJ databases">
        <title>Sequencing the genomes of 1000 actinobacteria strains.</title>
        <authorList>
            <person name="Klenk H.-P."/>
        </authorList>
    </citation>
    <scope>NUCLEOTIDE SEQUENCE [LARGE SCALE GENOMIC DNA]</scope>
    <source>
        <strain evidence="2 3">DSM 43866</strain>
    </source>
</reference>
<evidence type="ECO:0000256" key="1">
    <source>
        <dbReference type="SAM" id="SignalP"/>
    </source>
</evidence>
<keyword evidence="3" id="KW-1185">Reference proteome</keyword>
<dbReference type="EMBL" id="VIWY01000001">
    <property type="protein sequence ID" value="TWG26764.1"/>
    <property type="molecule type" value="Genomic_DNA"/>
</dbReference>
<name>A0A561WSF0_ACTTI</name>
<proteinExistence type="predicted"/>
<organism evidence="2 3">
    <name type="scientific">Actinoplanes teichomyceticus</name>
    <dbReference type="NCBI Taxonomy" id="1867"/>
    <lineage>
        <taxon>Bacteria</taxon>
        <taxon>Bacillati</taxon>
        <taxon>Actinomycetota</taxon>
        <taxon>Actinomycetes</taxon>
        <taxon>Micromonosporales</taxon>
        <taxon>Micromonosporaceae</taxon>
        <taxon>Actinoplanes</taxon>
    </lineage>
</organism>
<feature type="signal peptide" evidence="1">
    <location>
        <begin position="1"/>
        <end position="32"/>
    </location>
</feature>
<feature type="chain" id="PRO_5022059867" description="Calcium-binding protein" evidence="1">
    <location>
        <begin position="33"/>
        <end position="254"/>
    </location>
</feature>
<gene>
    <name evidence="2" type="ORF">FHX34_1011762</name>
</gene>
<protein>
    <recommendedName>
        <fullName evidence="4">Calcium-binding protein</fullName>
    </recommendedName>
</protein>
<accession>A0A561WSF0</accession>
<sequence>MRKSLVRRGGSALLATLAAMTTVGLAASPARADISVAAVGLSTTAVVLDGDAGCGNRTRVTVKVYDPRPSEDEIFGVNAHVVAPDGDDADFLLMKYSSRSGNYAYYTDNVFLCGFHDPGTYRVRVEVTWWDQSVADSRVAERAATFAVRRPTALTYNATPEPVRKGSKLTHTGRLTFDPYGYGAKYGAKGVAIRFYFRATGTKSYVYQGQTVTGKNGTYTRKLTATKSGTWKAVYPGSSTRQAQVRYDAVKVKS</sequence>
<dbReference type="OrthoDB" id="3296851at2"/>
<dbReference type="Proteomes" id="UP000320239">
    <property type="component" value="Unassembled WGS sequence"/>
</dbReference>
<dbReference type="AlphaFoldDB" id="A0A561WSF0"/>
<evidence type="ECO:0008006" key="4">
    <source>
        <dbReference type="Google" id="ProtNLM"/>
    </source>
</evidence>
<keyword evidence="1" id="KW-0732">Signal</keyword>
<dbReference type="RefSeq" id="WP_145830798.1">
    <property type="nucleotide sequence ID" value="NZ_BOMX01000122.1"/>
</dbReference>
<evidence type="ECO:0000313" key="3">
    <source>
        <dbReference type="Proteomes" id="UP000320239"/>
    </source>
</evidence>
<evidence type="ECO:0000313" key="2">
    <source>
        <dbReference type="EMBL" id="TWG26764.1"/>
    </source>
</evidence>